<dbReference type="Proteomes" id="UP000478493">
    <property type="component" value="Unassembled WGS sequence"/>
</dbReference>
<accession>A0A5M5M6P6</accession>
<name>A0A5M5M6P6_BACOV</name>
<dbReference type="RefSeq" id="WP_130060872.1">
    <property type="nucleotide sequence ID" value="NZ_JADNHX010000002.1"/>
</dbReference>
<evidence type="ECO:0000313" key="1">
    <source>
        <dbReference type="EMBL" id="KAA4538467.1"/>
    </source>
</evidence>
<proteinExistence type="predicted"/>
<sequence>MKNILYPIIIILALSGCTRDMYTESVYVVDYREYTKDGFTISPTVTGFNYQPISNIEVVFTVGKLRKGETAENLRLIVPYEGYTGKTNNEYAPSSKRMMDKIVSEAKKMGANGLIDFKTTYNARNRAWVASGIAVIIK</sequence>
<dbReference type="AlphaFoldDB" id="A0A5M5M6P6"/>
<organism evidence="1 2">
    <name type="scientific">Bacteroides ovatus</name>
    <dbReference type="NCBI Taxonomy" id="28116"/>
    <lineage>
        <taxon>Bacteria</taxon>
        <taxon>Pseudomonadati</taxon>
        <taxon>Bacteroidota</taxon>
        <taxon>Bacteroidia</taxon>
        <taxon>Bacteroidales</taxon>
        <taxon>Bacteroidaceae</taxon>
        <taxon>Bacteroides</taxon>
    </lineage>
</organism>
<evidence type="ECO:0000313" key="2">
    <source>
        <dbReference type="Proteomes" id="UP000478493"/>
    </source>
</evidence>
<dbReference type="EMBL" id="VWGP01000005">
    <property type="protein sequence ID" value="KAA4538467.1"/>
    <property type="molecule type" value="Genomic_DNA"/>
</dbReference>
<reference evidence="1 2" key="1">
    <citation type="journal article" date="2019" name="Nat. Med.">
        <title>A library of human gut bacterial isolates paired with longitudinal multiomics data enables mechanistic microbiome research.</title>
        <authorList>
            <person name="Poyet M."/>
            <person name="Groussin M."/>
            <person name="Gibbons S.M."/>
            <person name="Avila-Pacheco J."/>
            <person name="Jiang X."/>
            <person name="Kearney S.M."/>
            <person name="Perrotta A.R."/>
            <person name="Berdy B."/>
            <person name="Zhao S."/>
            <person name="Lieberman T.D."/>
            <person name="Swanson P.K."/>
            <person name="Smith M."/>
            <person name="Roesemann S."/>
            <person name="Alexander J.E."/>
            <person name="Rich S.A."/>
            <person name="Livny J."/>
            <person name="Vlamakis H."/>
            <person name="Clish C."/>
            <person name="Bullock K."/>
            <person name="Deik A."/>
            <person name="Scott J."/>
            <person name="Pierce K.A."/>
            <person name="Xavier R.J."/>
            <person name="Alm E.J."/>
        </authorList>
    </citation>
    <scope>NUCLEOTIDE SEQUENCE [LARGE SCALE GENOMIC DNA]</scope>
    <source>
        <strain evidence="1 2">BIOML-A41</strain>
    </source>
</reference>
<gene>
    <name evidence="1" type="ORF">F3B85_09530</name>
</gene>
<comment type="caution">
    <text evidence="1">The sequence shown here is derived from an EMBL/GenBank/DDBJ whole genome shotgun (WGS) entry which is preliminary data.</text>
</comment>
<protein>
    <submittedName>
        <fullName evidence="1">Uncharacterized protein</fullName>
    </submittedName>
</protein>
<dbReference type="PROSITE" id="PS51257">
    <property type="entry name" value="PROKAR_LIPOPROTEIN"/>
    <property type="match status" value="1"/>
</dbReference>